<dbReference type="InterPro" id="IPR000524">
    <property type="entry name" value="Tscrpt_reg_HTH_GntR"/>
</dbReference>
<gene>
    <name evidence="5" type="ORF">DDE18_14805</name>
</gene>
<dbReference type="RefSeq" id="WP_116573036.1">
    <property type="nucleotide sequence ID" value="NZ_QDGZ01000006.1"/>
</dbReference>
<keyword evidence="2" id="KW-0238">DNA-binding</keyword>
<dbReference type="GO" id="GO:0003677">
    <property type="term" value="F:DNA binding"/>
    <property type="evidence" value="ECO:0007669"/>
    <property type="project" value="UniProtKB-KW"/>
</dbReference>
<keyword evidence="6" id="KW-1185">Reference proteome</keyword>
<dbReference type="InterPro" id="IPR011711">
    <property type="entry name" value="GntR_C"/>
</dbReference>
<dbReference type="Gene3D" id="1.10.10.10">
    <property type="entry name" value="Winged helix-like DNA-binding domain superfamily/Winged helix DNA-binding domain"/>
    <property type="match status" value="1"/>
</dbReference>
<reference evidence="5 6" key="1">
    <citation type="submission" date="2018-04" db="EMBL/GenBank/DDBJ databases">
        <title>Genome of Nocardioides gansuensis WSJ-1.</title>
        <authorList>
            <person name="Wu S."/>
            <person name="Wang G."/>
        </authorList>
    </citation>
    <scope>NUCLEOTIDE SEQUENCE [LARGE SCALE GENOMIC DNA]</scope>
    <source>
        <strain evidence="5 6">WSJ-1</strain>
    </source>
</reference>
<dbReference type="OrthoDB" id="3575876at2"/>
<evidence type="ECO:0000256" key="1">
    <source>
        <dbReference type="ARBA" id="ARBA00023015"/>
    </source>
</evidence>
<dbReference type="Proteomes" id="UP000246018">
    <property type="component" value="Unassembled WGS sequence"/>
</dbReference>
<evidence type="ECO:0000256" key="2">
    <source>
        <dbReference type="ARBA" id="ARBA00023125"/>
    </source>
</evidence>
<dbReference type="PANTHER" id="PTHR43537:SF47">
    <property type="entry name" value="REGULATORY PROTEIN GNTR HTH"/>
    <property type="match status" value="1"/>
</dbReference>
<keyword evidence="3" id="KW-0804">Transcription</keyword>
<dbReference type="EMBL" id="QDGZ01000006">
    <property type="protein sequence ID" value="PVG81968.1"/>
    <property type="molecule type" value="Genomic_DNA"/>
</dbReference>
<protein>
    <submittedName>
        <fullName evidence="5">GntR family transcriptional regulator</fullName>
    </submittedName>
</protein>
<accession>A0A2T8F8C2</accession>
<evidence type="ECO:0000259" key="4">
    <source>
        <dbReference type="PROSITE" id="PS50949"/>
    </source>
</evidence>
<name>A0A2T8F8C2_9ACTN</name>
<dbReference type="CDD" id="cd07377">
    <property type="entry name" value="WHTH_GntR"/>
    <property type="match status" value="1"/>
</dbReference>
<comment type="caution">
    <text evidence="5">The sequence shown here is derived from an EMBL/GenBank/DDBJ whole genome shotgun (WGS) entry which is preliminary data.</text>
</comment>
<dbReference type="InterPro" id="IPR036390">
    <property type="entry name" value="WH_DNA-bd_sf"/>
</dbReference>
<dbReference type="SUPFAM" id="SSF46785">
    <property type="entry name" value="Winged helix' DNA-binding domain"/>
    <property type="match status" value="1"/>
</dbReference>
<dbReference type="Pfam" id="PF00392">
    <property type="entry name" value="GntR"/>
    <property type="match status" value="1"/>
</dbReference>
<dbReference type="Pfam" id="PF07729">
    <property type="entry name" value="FCD"/>
    <property type="match status" value="1"/>
</dbReference>
<dbReference type="PROSITE" id="PS50949">
    <property type="entry name" value="HTH_GNTR"/>
    <property type="match status" value="1"/>
</dbReference>
<organism evidence="5 6">
    <name type="scientific">Nocardioides gansuensis</name>
    <dbReference type="NCBI Taxonomy" id="2138300"/>
    <lineage>
        <taxon>Bacteria</taxon>
        <taxon>Bacillati</taxon>
        <taxon>Actinomycetota</taxon>
        <taxon>Actinomycetes</taxon>
        <taxon>Propionibacteriales</taxon>
        <taxon>Nocardioidaceae</taxon>
        <taxon>Nocardioides</taxon>
    </lineage>
</organism>
<sequence length="219" mass="23353">MPLSPTTALSLVDQAIEGMRGLLASGEWQVGMRIPPEPALAEALGVSRNTVREAVRALAHTGVLEVRRGDGTYVAAPNEVTALVRQQLARTDLRHVLEVRHAIESQAAALAAERRSAKDLRVLERALGRRDRAVATQDEEGFVDADADFHLGVVAAAHNPLLVELYGGFADNLRSSILLPLAHDDALRGEHVALLEAIRSRDPEAAAAATGRLLAGVGH</sequence>
<dbReference type="PRINTS" id="PR00035">
    <property type="entry name" value="HTHGNTR"/>
</dbReference>
<evidence type="ECO:0000256" key="3">
    <source>
        <dbReference type="ARBA" id="ARBA00023163"/>
    </source>
</evidence>
<dbReference type="SMART" id="SM00895">
    <property type="entry name" value="FCD"/>
    <property type="match status" value="1"/>
</dbReference>
<dbReference type="InterPro" id="IPR008920">
    <property type="entry name" value="TF_FadR/GntR_C"/>
</dbReference>
<feature type="domain" description="HTH gntR-type" evidence="4">
    <location>
        <begin position="9"/>
        <end position="77"/>
    </location>
</feature>
<dbReference type="AlphaFoldDB" id="A0A2T8F8C2"/>
<evidence type="ECO:0000313" key="5">
    <source>
        <dbReference type="EMBL" id="PVG81968.1"/>
    </source>
</evidence>
<dbReference type="GO" id="GO:0003700">
    <property type="term" value="F:DNA-binding transcription factor activity"/>
    <property type="evidence" value="ECO:0007669"/>
    <property type="project" value="InterPro"/>
</dbReference>
<proteinExistence type="predicted"/>
<dbReference type="Gene3D" id="1.20.120.530">
    <property type="entry name" value="GntR ligand-binding domain-like"/>
    <property type="match status" value="1"/>
</dbReference>
<evidence type="ECO:0000313" key="6">
    <source>
        <dbReference type="Proteomes" id="UP000246018"/>
    </source>
</evidence>
<keyword evidence="1" id="KW-0805">Transcription regulation</keyword>
<dbReference type="PANTHER" id="PTHR43537">
    <property type="entry name" value="TRANSCRIPTIONAL REGULATOR, GNTR FAMILY"/>
    <property type="match status" value="1"/>
</dbReference>
<dbReference type="InterPro" id="IPR036388">
    <property type="entry name" value="WH-like_DNA-bd_sf"/>
</dbReference>
<dbReference type="SMART" id="SM00345">
    <property type="entry name" value="HTH_GNTR"/>
    <property type="match status" value="1"/>
</dbReference>
<dbReference type="SUPFAM" id="SSF48008">
    <property type="entry name" value="GntR ligand-binding domain-like"/>
    <property type="match status" value="1"/>
</dbReference>